<proteinExistence type="predicted"/>
<organism evidence="2 3">
    <name type="scientific">Mycosarcoma maydis</name>
    <name type="common">Corn smut fungus</name>
    <name type="synonym">Ustilago maydis</name>
    <dbReference type="NCBI Taxonomy" id="5270"/>
    <lineage>
        <taxon>Eukaryota</taxon>
        <taxon>Fungi</taxon>
        <taxon>Dikarya</taxon>
        <taxon>Basidiomycota</taxon>
        <taxon>Ustilaginomycotina</taxon>
        <taxon>Ustilaginomycetes</taxon>
        <taxon>Ustilaginales</taxon>
        <taxon>Ustilaginaceae</taxon>
        <taxon>Mycosarcoma</taxon>
    </lineage>
</organism>
<dbReference type="Proteomes" id="UP000000561">
    <property type="component" value="Chromosome 2"/>
</dbReference>
<feature type="compositionally biased region" description="Polar residues" evidence="1">
    <location>
        <begin position="322"/>
        <end position="333"/>
    </location>
</feature>
<evidence type="ECO:0000313" key="2">
    <source>
        <dbReference type="EMBL" id="KIS71015.1"/>
    </source>
</evidence>
<accession>A0A0D1E9F9</accession>
<feature type="compositionally biased region" description="Basic residues" evidence="1">
    <location>
        <begin position="278"/>
        <end position="291"/>
    </location>
</feature>
<evidence type="ECO:0000256" key="1">
    <source>
        <dbReference type="SAM" id="MobiDB-lite"/>
    </source>
</evidence>
<sequence>MAKRPDAKARLLWRSELVLIDGTRLPGIAIVSYANPFARAIAAAHNHVHANMHEAEADLCLALEMLRNQPLHVSAVTDDRGSALVVGATSQKQMHWIASGEVRVYIDPRESATWSFFQRIFCFDADFVQDAGQQRSTQVVMVSLQPSLLASSDSACAADSFAYSTTGHSEYAIFAQPVSATEDTGPSIDVMPVRLVLGRRVAVQTRRTDTSLASKELSRSRSFHRQPSVGSQTLHDVFSQAGLSLPAFGGVAARSTSAGPRPDDPLPRGSISALLQARSKRKPSHTQRHRAASPVTTSSALSLPAVGTPSPGQRNEEHHNSSSRQVADSQLSSDPKDASAVSPTRAIRHRADRILSDLPRLNLGKQPVRALLQQPQGRSNLLDVEPIKVDSASPEPFLALTKTALARSSTSPANDSTNIEKVNRNTIKKIVHTLLIREHNLSKSHPDYIATYNQTCSGTWCTFRNVASIQPLAKDAVENVVRIHLSLYLYSSQS</sequence>
<dbReference type="InParanoid" id="A0A0D1E9F9"/>
<dbReference type="eggNOG" id="ENOG502SCTC">
    <property type="taxonomic scope" value="Eukaryota"/>
</dbReference>
<keyword evidence="3" id="KW-1185">Reference proteome</keyword>
<dbReference type="RefSeq" id="XP_011387355.1">
    <property type="nucleotide sequence ID" value="XM_011389053.1"/>
</dbReference>
<dbReference type="KEGG" id="uma:UMAG_10622"/>
<dbReference type="OrthoDB" id="2547149at2759"/>
<name>A0A0D1E9F9_MYCMD</name>
<reference evidence="2 3" key="1">
    <citation type="journal article" date="2006" name="Nature">
        <title>Insights from the genome of the biotrophic fungal plant pathogen Ustilago maydis.</title>
        <authorList>
            <person name="Kamper J."/>
            <person name="Kahmann R."/>
            <person name="Bolker M."/>
            <person name="Ma L.J."/>
            <person name="Brefort T."/>
            <person name="Saville B.J."/>
            <person name="Banuett F."/>
            <person name="Kronstad J.W."/>
            <person name="Gold S.E."/>
            <person name="Muller O."/>
            <person name="Perlin M.H."/>
            <person name="Wosten H.A."/>
            <person name="de Vries R."/>
            <person name="Ruiz-Herrera J."/>
            <person name="Reynaga-Pena C.G."/>
            <person name="Snetselaar K."/>
            <person name="McCann M."/>
            <person name="Perez-Martin J."/>
            <person name="Feldbrugge M."/>
            <person name="Basse C.W."/>
            <person name="Steinberg G."/>
            <person name="Ibeas J.I."/>
            <person name="Holloman W."/>
            <person name="Guzman P."/>
            <person name="Farman M."/>
            <person name="Stajich J.E."/>
            <person name="Sentandreu R."/>
            <person name="Gonzalez-Prieto J.M."/>
            <person name="Kennell J.C."/>
            <person name="Molina L."/>
            <person name="Schirawski J."/>
            <person name="Mendoza-Mendoza A."/>
            <person name="Greilinger D."/>
            <person name="Munch K."/>
            <person name="Rossel N."/>
            <person name="Scherer M."/>
            <person name="Vranes M."/>
            <person name="Ladendorf O."/>
            <person name="Vincon V."/>
            <person name="Fuchs U."/>
            <person name="Sandrock B."/>
            <person name="Meng S."/>
            <person name="Ho E.C."/>
            <person name="Cahill M.J."/>
            <person name="Boyce K.J."/>
            <person name="Klose J."/>
            <person name="Klosterman S.J."/>
            <person name="Deelstra H.J."/>
            <person name="Ortiz-Castellanos L."/>
            <person name="Li W."/>
            <person name="Sanchez-Alonso P."/>
            <person name="Schreier P.H."/>
            <person name="Hauser-Hahn I."/>
            <person name="Vaupel M."/>
            <person name="Koopmann E."/>
            <person name="Friedrich G."/>
            <person name="Voss H."/>
            <person name="Schluter T."/>
            <person name="Margolis J."/>
            <person name="Platt D."/>
            <person name="Swimmer C."/>
            <person name="Gnirke A."/>
            <person name="Chen F."/>
            <person name="Vysotskaia V."/>
            <person name="Mannhaupt G."/>
            <person name="Guldener U."/>
            <person name="Munsterkotter M."/>
            <person name="Haase D."/>
            <person name="Oesterheld M."/>
            <person name="Mewes H.W."/>
            <person name="Mauceli E.W."/>
            <person name="DeCaprio D."/>
            <person name="Wade C.M."/>
            <person name="Butler J."/>
            <person name="Young S."/>
            <person name="Jaffe D.B."/>
            <person name="Calvo S."/>
            <person name="Nusbaum C."/>
            <person name="Galagan J."/>
            <person name="Birren B.W."/>
        </authorList>
    </citation>
    <scope>NUCLEOTIDE SEQUENCE [LARGE SCALE GENOMIC DNA]</scope>
    <source>
        <strain evidence="3">DSM 14603 / FGSC 9021 / UM521</strain>
    </source>
</reference>
<dbReference type="AlphaFoldDB" id="A0A0D1E9F9"/>
<dbReference type="GeneID" id="23566623"/>
<evidence type="ECO:0000313" key="3">
    <source>
        <dbReference type="Proteomes" id="UP000000561"/>
    </source>
</evidence>
<feature type="region of interest" description="Disordered" evidence="1">
    <location>
        <begin position="208"/>
        <end position="231"/>
    </location>
</feature>
<dbReference type="EMBL" id="CM003141">
    <property type="protein sequence ID" value="KIS71015.1"/>
    <property type="molecule type" value="Genomic_DNA"/>
</dbReference>
<dbReference type="VEuPathDB" id="FungiDB:UMAG_10622"/>
<evidence type="ECO:0008006" key="4">
    <source>
        <dbReference type="Google" id="ProtNLM"/>
    </source>
</evidence>
<gene>
    <name evidence="2" type="ORF">UMAG_10622</name>
</gene>
<protein>
    <recommendedName>
        <fullName evidence="4">Sld7 C-terminal domain-containing protein</fullName>
    </recommendedName>
</protein>
<feature type="region of interest" description="Disordered" evidence="1">
    <location>
        <begin position="277"/>
        <end position="347"/>
    </location>
</feature>